<sequence length="163" mass="18144">MYLSTIFTSFFALMVYAIPLARHRQPTDLACANPGDCYKITTMDITSGESVQLRFTLYDDAKSTNNTTVCSASWEVGANTWPQKYIKCNDDMFQWMFSKFDTVTDWNMEAAHDFKLGDSGARAFANGTATIDDFACQSGTAGVQYCSLKGDHVINLNKYAMIA</sequence>
<proteinExistence type="predicted"/>
<protein>
    <submittedName>
        <fullName evidence="2">Alpha-amlyase</fullName>
    </submittedName>
</protein>
<reference evidence="2 3" key="1">
    <citation type="submission" date="2016-10" db="EMBL/GenBank/DDBJ databases">
        <title>Proteomics and genomics reveal pathogen-plant mechanisms compatible with a hemibiotrophic lifestyle of Diplodia corticola.</title>
        <authorList>
            <person name="Fernandes I."/>
            <person name="De Jonge R."/>
            <person name="Van De Peer Y."/>
            <person name="Devreese B."/>
            <person name="Alves A."/>
            <person name="Esteves A.C."/>
        </authorList>
    </citation>
    <scope>NUCLEOTIDE SEQUENCE [LARGE SCALE GENOMIC DNA]</scope>
    <source>
        <strain evidence="2 3">CBS 112549</strain>
    </source>
</reference>
<dbReference type="EMBL" id="MNUE01000066">
    <property type="protein sequence ID" value="OJD30092.1"/>
    <property type="molecule type" value="Genomic_DNA"/>
</dbReference>
<dbReference type="RefSeq" id="XP_020126352.1">
    <property type="nucleotide sequence ID" value="XM_020278274.1"/>
</dbReference>
<dbReference type="OrthoDB" id="5395704at2759"/>
<dbReference type="AlphaFoldDB" id="A0A1J9RQB7"/>
<feature type="signal peptide" evidence="1">
    <location>
        <begin position="1"/>
        <end position="17"/>
    </location>
</feature>
<dbReference type="GeneID" id="31018535"/>
<organism evidence="2 3">
    <name type="scientific">Diplodia corticola</name>
    <dbReference type="NCBI Taxonomy" id="236234"/>
    <lineage>
        <taxon>Eukaryota</taxon>
        <taxon>Fungi</taxon>
        <taxon>Dikarya</taxon>
        <taxon>Ascomycota</taxon>
        <taxon>Pezizomycotina</taxon>
        <taxon>Dothideomycetes</taxon>
        <taxon>Dothideomycetes incertae sedis</taxon>
        <taxon>Botryosphaeriales</taxon>
        <taxon>Botryosphaeriaceae</taxon>
        <taxon>Diplodia</taxon>
    </lineage>
</organism>
<keyword evidence="2" id="KW-0456">Lyase</keyword>
<accession>A0A1J9RQB7</accession>
<comment type="caution">
    <text evidence="2">The sequence shown here is derived from an EMBL/GenBank/DDBJ whole genome shotgun (WGS) entry which is preliminary data.</text>
</comment>
<keyword evidence="3" id="KW-1185">Reference proteome</keyword>
<evidence type="ECO:0000313" key="2">
    <source>
        <dbReference type="EMBL" id="OJD30092.1"/>
    </source>
</evidence>
<feature type="chain" id="PRO_5012724203" evidence="1">
    <location>
        <begin position="18"/>
        <end position="163"/>
    </location>
</feature>
<evidence type="ECO:0000256" key="1">
    <source>
        <dbReference type="SAM" id="SignalP"/>
    </source>
</evidence>
<name>A0A1J9RQB7_9PEZI</name>
<keyword evidence="1" id="KW-0732">Signal</keyword>
<dbReference type="GO" id="GO:0016829">
    <property type="term" value="F:lyase activity"/>
    <property type="evidence" value="ECO:0007669"/>
    <property type="project" value="UniProtKB-KW"/>
</dbReference>
<gene>
    <name evidence="2" type="ORF">BKCO1_6600017</name>
</gene>
<evidence type="ECO:0000313" key="3">
    <source>
        <dbReference type="Proteomes" id="UP000183809"/>
    </source>
</evidence>
<dbReference type="Proteomes" id="UP000183809">
    <property type="component" value="Unassembled WGS sequence"/>
</dbReference>